<proteinExistence type="predicted"/>
<gene>
    <name evidence="1" type="ORF">MM1_0142</name>
</gene>
<organism evidence="1">
    <name type="scientific">Escherichia coli chi7122</name>
    <dbReference type="NCBI Taxonomy" id="475609"/>
    <lineage>
        <taxon>Bacteria</taxon>
        <taxon>Pseudomonadati</taxon>
        <taxon>Pseudomonadota</taxon>
        <taxon>Gammaproteobacteria</taxon>
        <taxon>Enterobacterales</taxon>
        <taxon>Enterobacteriaceae</taxon>
        <taxon>Escherichia</taxon>
    </lineage>
</organism>
<accession>B9K6J9</accession>
<name>B9K6J9_ECOLX</name>
<keyword evidence="1" id="KW-0614">Plasmid</keyword>
<sequence length="51" mass="6038">MYGFWKLNAVQIISICYNVCQSSVKMSNHWLIINVHILKRPLRKSLPQRPL</sequence>
<reference evidence="1" key="1">
    <citation type="journal article" date="2009" name="PLoS ONE">
        <title>Full sequence and comparative analysis of the plasmid pAPEC-1 of avian pathogenic E. coli chi7122 (O78:K80:H9).</title>
        <authorList>
            <person name="Mellata M."/>
            <person name="Touchman J.W."/>
            <person name="Curtiss R."/>
        </authorList>
    </citation>
    <scope>NUCLEOTIDE SEQUENCE [LARGE SCALE GENOMIC DNA]</scope>
    <source>
        <strain evidence="1">Chi7122</strain>
        <plasmid evidence="1">pAPEC-1</plasmid>
    </source>
</reference>
<dbReference type="AlphaFoldDB" id="B9K6J9"/>
<evidence type="ECO:0000313" key="1">
    <source>
        <dbReference type="EMBL" id="ACM18350.1"/>
    </source>
</evidence>
<protein>
    <submittedName>
        <fullName evidence="1">Uncharacterized protein</fullName>
    </submittedName>
</protein>
<dbReference type="EMBL" id="CP000836">
    <property type="protein sequence ID" value="ACM18350.1"/>
    <property type="molecule type" value="Genomic_DNA"/>
</dbReference>
<geneLocation type="plasmid" evidence="1">
    <name>pAPEC-1</name>
</geneLocation>